<accession>A0ABN6RLS2</accession>
<dbReference type="Pfam" id="PF00248">
    <property type="entry name" value="Aldo_ket_red"/>
    <property type="match status" value="1"/>
</dbReference>
<geneLocation type="plasmid" evidence="3 4">
    <name>pDAETH-1</name>
</geneLocation>
<dbReference type="PRINTS" id="PR00069">
    <property type="entry name" value="ALDKETRDTASE"/>
</dbReference>
<feature type="domain" description="NADP-dependent oxidoreductase" evidence="2">
    <location>
        <begin position="27"/>
        <end position="288"/>
    </location>
</feature>
<dbReference type="Proteomes" id="UP001064971">
    <property type="component" value="Plasmid pDAETH-1"/>
</dbReference>
<dbReference type="InterPro" id="IPR050791">
    <property type="entry name" value="Aldo-Keto_reductase"/>
</dbReference>
<gene>
    <name evidence="3" type="ORF">DAETH_36520</name>
</gene>
<dbReference type="InterPro" id="IPR020471">
    <property type="entry name" value="AKR"/>
</dbReference>
<evidence type="ECO:0000313" key="4">
    <source>
        <dbReference type="Proteomes" id="UP001064971"/>
    </source>
</evidence>
<dbReference type="InterPro" id="IPR036812">
    <property type="entry name" value="NAD(P)_OxRdtase_dom_sf"/>
</dbReference>
<evidence type="ECO:0000256" key="1">
    <source>
        <dbReference type="ARBA" id="ARBA00023002"/>
    </source>
</evidence>
<keyword evidence="4" id="KW-1185">Reference proteome</keyword>
<reference evidence="3" key="1">
    <citation type="submission" date="2022-07" db="EMBL/GenBank/DDBJ databases">
        <title>Complete Genome Sequence of the Radioresistant Bacterium Deinococcus aetherius ST0316, Isolated from the Air Dust collected in Lower Stratosphere above Japan.</title>
        <authorList>
            <person name="Satoh K."/>
            <person name="Hagiwara K."/>
            <person name="Katsumata K."/>
            <person name="Kubo A."/>
            <person name="Yokobori S."/>
            <person name="Yamagishi A."/>
            <person name="Oono Y."/>
            <person name="Narumi I."/>
        </authorList>
    </citation>
    <scope>NUCLEOTIDE SEQUENCE</scope>
    <source>
        <strain evidence="3">ST0316</strain>
        <plasmid evidence="3">pDAETH-1</plasmid>
    </source>
</reference>
<keyword evidence="1" id="KW-0560">Oxidoreductase</keyword>
<dbReference type="InterPro" id="IPR023210">
    <property type="entry name" value="NADP_OxRdtase_dom"/>
</dbReference>
<dbReference type="CDD" id="cd19088">
    <property type="entry name" value="AKR_AKR13B1"/>
    <property type="match status" value="1"/>
</dbReference>
<dbReference type="RefSeq" id="WP_264777545.1">
    <property type="nucleotide sequence ID" value="NZ_AP026561.1"/>
</dbReference>
<name>A0ABN6RLS2_9DEIO</name>
<dbReference type="NCBIfam" id="NF007695">
    <property type="entry name" value="PRK10376.1"/>
    <property type="match status" value="1"/>
</dbReference>
<organism evidence="3 4">
    <name type="scientific">Deinococcus aetherius</name>
    <dbReference type="NCBI Taxonomy" id="200252"/>
    <lineage>
        <taxon>Bacteria</taxon>
        <taxon>Thermotogati</taxon>
        <taxon>Deinococcota</taxon>
        <taxon>Deinococci</taxon>
        <taxon>Deinococcales</taxon>
        <taxon>Deinococcaceae</taxon>
        <taxon>Deinococcus</taxon>
    </lineage>
</organism>
<dbReference type="PANTHER" id="PTHR43625:SF40">
    <property type="entry name" value="ALDO-KETO REDUCTASE YAKC [NADP(+)]"/>
    <property type="match status" value="1"/>
</dbReference>
<protein>
    <submittedName>
        <fullName evidence="3">Oxidoreductase</fullName>
    </submittedName>
</protein>
<proteinExistence type="predicted"/>
<evidence type="ECO:0000259" key="2">
    <source>
        <dbReference type="Pfam" id="PF00248"/>
    </source>
</evidence>
<dbReference type="PANTHER" id="PTHR43625">
    <property type="entry name" value="AFLATOXIN B1 ALDEHYDE REDUCTASE"/>
    <property type="match status" value="1"/>
</dbReference>
<sequence length="290" mass="30894">MTNTSHTAPPAAAAGTLTLGGDLTVRRLGYGTMQLTGPASYGPPRDHAQALRVLRRAPELGIDFIDTADAYGPGIAEDLVAEALFPYPPGLVIATKGGITRPSQGQFVPDGRPAYLRSALEASLRRLRLERVDLYQLHRVDPRVPLAESVGALAELRAEGLIRHIGLSQVGVRQLEEARRAAPIVSVQNRYNLIDRDGEDVLAYCGREGIAFIPWFPLATGELARPGGLLGTVAARHHASPPQVALAWLLARSPVMLPIPGTSSAEHLEQNVAGAALTLKDDELRALTGA</sequence>
<dbReference type="Gene3D" id="3.20.20.100">
    <property type="entry name" value="NADP-dependent oxidoreductase domain"/>
    <property type="match status" value="1"/>
</dbReference>
<keyword evidence="3" id="KW-0614">Plasmid</keyword>
<dbReference type="EMBL" id="AP026561">
    <property type="protein sequence ID" value="BDP43683.1"/>
    <property type="molecule type" value="Genomic_DNA"/>
</dbReference>
<evidence type="ECO:0000313" key="3">
    <source>
        <dbReference type="EMBL" id="BDP43683.1"/>
    </source>
</evidence>
<dbReference type="SUPFAM" id="SSF51430">
    <property type="entry name" value="NAD(P)-linked oxidoreductase"/>
    <property type="match status" value="1"/>
</dbReference>